<organism evidence="1 2">
    <name type="scientific">Phtheirospermum japonicum</name>
    <dbReference type="NCBI Taxonomy" id="374723"/>
    <lineage>
        <taxon>Eukaryota</taxon>
        <taxon>Viridiplantae</taxon>
        <taxon>Streptophyta</taxon>
        <taxon>Embryophyta</taxon>
        <taxon>Tracheophyta</taxon>
        <taxon>Spermatophyta</taxon>
        <taxon>Magnoliopsida</taxon>
        <taxon>eudicotyledons</taxon>
        <taxon>Gunneridae</taxon>
        <taxon>Pentapetalae</taxon>
        <taxon>asterids</taxon>
        <taxon>lamiids</taxon>
        <taxon>Lamiales</taxon>
        <taxon>Orobanchaceae</taxon>
        <taxon>Orobanchaceae incertae sedis</taxon>
        <taxon>Phtheirospermum</taxon>
    </lineage>
</organism>
<sequence>MEALAELQKIQTQILRRISDLELSLATQPLTNSASLPLPSSDASTTTEGRLSNILRANAVGDFSFKRVPSDYYDLTLESRRDILGAASIHHLCKSIVLLDADRECAHLFGTVRGCSAGRETAQRHTHLFGSFWRQLGLGAPWSLTLTGSVRACSAGREAARCNTHLFGSSARRVPRGARCARCSAHYAPGRQVGAPGPAKCARCSTHYAPGQQVSAPGPVRCARCSAQYAPGRHLVGALALTRREVLGGYLLLVGTWSTPGLSPSARCSTGACSWSAPSQHLGLVLAQGARRVPAHGRRAVLGSMLGMPSTCSALVCAYQASLGVFLAHRLGMTRVILDEAIVKLNPDFFWLGGGEIDLKLGIRTSEFIDYVKPFIINCSGN</sequence>
<comment type="caution">
    <text evidence="1">The sequence shown here is derived from an EMBL/GenBank/DDBJ whole genome shotgun (WGS) entry which is preliminary data.</text>
</comment>
<reference evidence="1" key="1">
    <citation type="submission" date="2020-07" db="EMBL/GenBank/DDBJ databases">
        <title>Ethylene signaling mediates host invasion by parasitic plants.</title>
        <authorList>
            <person name="Yoshida S."/>
        </authorList>
    </citation>
    <scope>NUCLEOTIDE SEQUENCE</scope>
    <source>
        <strain evidence="1">Okayama</strain>
    </source>
</reference>
<dbReference type="EMBL" id="BMAC01000034">
    <property type="protein sequence ID" value="GFP81778.1"/>
    <property type="molecule type" value="Genomic_DNA"/>
</dbReference>
<dbReference type="OrthoDB" id="1058301at2759"/>
<gene>
    <name evidence="1" type="ORF">PHJA_000321100</name>
</gene>
<dbReference type="PANTHER" id="PTHR30411">
    <property type="entry name" value="CYTOPLASMIC PROTEIN"/>
    <property type="match status" value="1"/>
</dbReference>
<name>A0A830B9N3_9LAMI</name>
<dbReference type="PANTHER" id="PTHR30411:SF4">
    <property type="entry name" value="YBAK_AMINOACYL-TRNA SYNTHETASE-ASSOCIATED DOMAIN-CONTAINING PROTEIN"/>
    <property type="match status" value="1"/>
</dbReference>
<dbReference type="Proteomes" id="UP000653305">
    <property type="component" value="Unassembled WGS sequence"/>
</dbReference>
<evidence type="ECO:0000313" key="1">
    <source>
        <dbReference type="EMBL" id="GFP81778.1"/>
    </source>
</evidence>
<keyword evidence="2" id="KW-1185">Reference proteome</keyword>
<dbReference type="AlphaFoldDB" id="A0A830B9N3"/>
<accession>A0A830B9N3</accession>
<protein>
    <submittedName>
        <fullName evidence="1">Uncharacterized protein</fullName>
    </submittedName>
</protein>
<proteinExistence type="predicted"/>
<evidence type="ECO:0000313" key="2">
    <source>
        <dbReference type="Proteomes" id="UP000653305"/>
    </source>
</evidence>